<sequence length="538" mass="60610">MKVSRRGLLAGAAAVAATAGGIGLPIAGYRHYRAVEEAALDEEPALDPPTLEQNLLAGRLVGIWDFRLLDGHSDYAGFAGDGLQLLLDVGPSGRALRGHLGQRPFSAGGFELFGQLSTDQGANLRWKLVDEAGQAYECTAIFDEIWDVWSTGGGEATLTGKLRRRGSQPGWSALQAGFLAKRRPFVQARERLPYVPELHAWLVSPRHRLFHQLWHASRDRWHRLDEQRRQSLRGLGWQPGPLGRERDARGKRRHRNGSGEDFLFMHRQMLGHARSFQDLKPWKCLPPPRPFIGHGIQPFVDYLENKDGYSVPPAWEAPGDDAFNQWLRNVKSSEGFYGNFQLWEAQYQDPDYLATLCLGELGSRIELGLHDWLHMCWAAVGRDPNSLYPMIYDRAPNDFSERWFRPQNDYLADAFSSHVNPVFWAFHGWIDDRIEDWFQAHEQAHPGQVQRRVIDGVAWFAKGRWVEIDAPWLGPAEAGCGAWGRGNGGGGGELDIETMKLALHVIHDADEEARRLAGRIPRRPWYARHLAAGPKVSG</sequence>
<dbReference type="EMBL" id="FNDG01000012">
    <property type="protein sequence ID" value="SDI16378.1"/>
    <property type="molecule type" value="Genomic_DNA"/>
</dbReference>
<evidence type="ECO:0000256" key="1">
    <source>
        <dbReference type="SAM" id="MobiDB-lite"/>
    </source>
</evidence>
<dbReference type="Proteomes" id="UP000198606">
    <property type="component" value="Unassembled WGS sequence"/>
</dbReference>
<dbReference type="InterPro" id="IPR006311">
    <property type="entry name" value="TAT_signal"/>
</dbReference>
<dbReference type="RefSeq" id="WP_090423722.1">
    <property type="nucleotide sequence ID" value="NZ_FNDG01000012.1"/>
</dbReference>
<dbReference type="PROSITE" id="PS51318">
    <property type="entry name" value="TAT"/>
    <property type="match status" value="1"/>
</dbReference>
<reference evidence="2 3" key="1">
    <citation type="submission" date="2016-10" db="EMBL/GenBank/DDBJ databases">
        <authorList>
            <person name="de Groot N.N."/>
        </authorList>
    </citation>
    <scope>NUCLEOTIDE SEQUENCE [LARGE SCALE GENOMIC DNA]</scope>
    <source>
        <strain evidence="2 3">LMG 18387</strain>
    </source>
</reference>
<dbReference type="STRING" id="29435.SAMN05216588_11240"/>
<evidence type="ECO:0000313" key="2">
    <source>
        <dbReference type="EMBL" id="SDI16378.1"/>
    </source>
</evidence>
<name>A0A1G8IBJ7_9GAMM</name>
<accession>A0A1G8IBJ7</accession>
<gene>
    <name evidence="2" type="ORF">SAMN05216588_11240</name>
</gene>
<evidence type="ECO:0000313" key="3">
    <source>
        <dbReference type="Proteomes" id="UP000198606"/>
    </source>
</evidence>
<protein>
    <recommendedName>
        <fullName evidence="4">Tat (Twin-arginine translocation) pathway signal sequence</fullName>
    </recommendedName>
</protein>
<dbReference type="SUPFAM" id="SSF48056">
    <property type="entry name" value="Di-copper centre-containing domain"/>
    <property type="match status" value="1"/>
</dbReference>
<evidence type="ECO:0008006" key="4">
    <source>
        <dbReference type="Google" id="ProtNLM"/>
    </source>
</evidence>
<feature type="region of interest" description="Disordered" evidence="1">
    <location>
        <begin position="234"/>
        <end position="258"/>
    </location>
</feature>
<proteinExistence type="predicted"/>
<organism evidence="2 3">
    <name type="scientific">Phytopseudomonas flavescens</name>
    <dbReference type="NCBI Taxonomy" id="29435"/>
    <lineage>
        <taxon>Bacteria</taxon>
        <taxon>Pseudomonadati</taxon>
        <taxon>Pseudomonadota</taxon>
        <taxon>Gammaproteobacteria</taxon>
        <taxon>Pseudomonadales</taxon>
        <taxon>Pseudomonadaceae</taxon>
        <taxon>Phytopseudomonas</taxon>
    </lineage>
</organism>
<dbReference type="InterPro" id="IPR008922">
    <property type="entry name" value="Di-copper_centre_dom_sf"/>
</dbReference>
<dbReference type="AlphaFoldDB" id="A0A1G8IBJ7"/>